<reference evidence="2" key="1">
    <citation type="journal article" date="2020" name="Mol. Plant Microbe">
        <title>Rhizobial microsymbionts of the narrowly endemic Oxytropis species growing in Kamchatka are characterized by significant genetic diversity and possess a set of genes that are associated with T3SS and T6SS secretion systems and can affect the development of symbiosis.</title>
        <authorList>
            <person name="Safronova V."/>
            <person name="Guro P."/>
            <person name="Sazanova A."/>
            <person name="Kuznetsova I."/>
            <person name="Belimov A."/>
            <person name="Yakubov V."/>
            <person name="Chirak E."/>
            <person name="Afonin A."/>
            <person name="Gogolev Y."/>
            <person name="Andronov E."/>
            <person name="Tikhonovich I."/>
        </authorList>
    </citation>
    <scope>NUCLEOTIDE SEQUENCE [LARGE SCALE GENOMIC DNA]</scope>
    <source>
        <strain evidence="2">583</strain>
    </source>
</reference>
<evidence type="ECO:0000313" key="1">
    <source>
        <dbReference type="EMBL" id="QND55904.1"/>
    </source>
</evidence>
<dbReference type="AlphaFoldDB" id="A0A7G6SN22"/>
<dbReference type="EMBL" id="CP050296">
    <property type="protein sequence ID" value="QND55904.1"/>
    <property type="molecule type" value="Genomic_DNA"/>
</dbReference>
<evidence type="ECO:0000313" key="2">
    <source>
        <dbReference type="Proteomes" id="UP000515465"/>
    </source>
</evidence>
<sequence>MTEAEQPNILPPNLIPDGVEVTETMGEWRVRVVINGKAHLSTFDVESYARSFADSQRMRVGLTRLASRL</sequence>
<protein>
    <submittedName>
        <fullName evidence="1">Uncharacterized protein</fullName>
    </submittedName>
</protein>
<gene>
    <name evidence="1" type="ORF">HB778_03990</name>
</gene>
<name>A0A7G6SN22_9HYPH</name>
<organism evidence="1 2">
    <name type="scientific">Mesorhizobium huakuii</name>
    <dbReference type="NCBI Taxonomy" id="28104"/>
    <lineage>
        <taxon>Bacteria</taxon>
        <taxon>Pseudomonadati</taxon>
        <taxon>Pseudomonadota</taxon>
        <taxon>Alphaproteobacteria</taxon>
        <taxon>Hyphomicrobiales</taxon>
        <taxon>Phyllobacteriaceae</taxon>
        <taxon>Mesorhizobium</taxon>
    </lineage>
</organism>
<proteinExistence type="predicted"/>
<dbReference type="RefSeq" id="WP_183461654.1">
    <property type="nucleotide sequence ID" value="NZ_CP050296.1"/>
</dbReference>
<accession>A0A7G6SN22</accession>
<dbReference type="Proteomes" id="UP000515465">
    <property type="component" value="Chromosome"/>
</dbReference>